<dbReference type="Gene3D" id="3.40.50.150">
    <property type="entry name" value="Vaccinia Virus protein VP39"/>
    <property type="match status" value="2"/>
</dbReference>
<reference evidence="7 8" key="1">
    <citation type="submission" date="2018-06" db="EMBL/GenBank/DDBJ databases">
        <title>Genomic Encyclopedia of Archaeal and Bacterial Type Strains, Phase II (KMG-II): from individual species to whole genera.</title>
        <authorList>
            <person name="Goeker M."/>
        </authorList>
    </citation>
    <scope>NUCLEOTIDE SEQUENCE [LARGE SCALE GENOMIC DNA]</scope>
    <source>
        <strain evidence="7 8">DSM 12408</strain>
    </source>
</reference>
<evidence type="ECO:0000313" key="7">
    <source>
        <dbReference type="EMBL" id="RAJ19156.1"/>
    </source>
</evidence>
<sequence>MIEFLENIGDYFSQHFFDEDFPKKVFDKSGYGTEHIKEFTSKIAPISEKYYKFKNDYLNLRRTKDKVLRTHQFHTELLEALGYINGVRAYDEPVVMDDNKIIPVRYRFNKNDKPYLYIMEMQPMIQVGDVDADGLYEQSYIKDDWEKVLPNSWDGFDIRPEVIKEALSELFLLPEEERPVYLIMLAGPKIFLIQYEKWKFDSYLLFDLEELFTVTKTASNRNLLALFYALLAKKQFISETESILTGLEEDAHKASYGVTVTLKSAVIYAVEALANEAIEYRLMNAATQDDKRKIVELRNSDNFARELKDECLNFVYRLLFLFYAESREDLEILPMKDSTYQKGYSLEMLRDLEMVALTTESSRNGYFFSESLWKLFDFLHTGSNLKNGFQMRPLDSPLFDNDALIHLQGIQFSNKVLQEIVVRLSLSERTKNKGRGRISYSNLGINQLGSVYESLLSYSGFFAREDLIEVKSAKDKNGSDGTFLVPKSRRDDFKEAEILKDCEHLEQDVVIPKGQFVYRLNGRDRKNSASYYTPEVLTQCTVKYTLKGIIEKLKEQQAIVDGALTGTNCADEILKLKILEPAMGAAAFHNEVINQLAVAYLELKENEEQAAGRKRITPGVYKDELQKVKAYIAANNVYGVDLNPTAVELGKLSLWLNCMHKNMETPFFAHRLGAGNAVVGAWLKVYNEKDCSLQYPKTASGAIAKKPLPKPWWDKAPKRVLWKKDGTLSRKQNQIYHFLLADDNMVPSYGIKLLKEELTDVELTAFKDWRNEFKQPLTSVEITRLQKISSVIDYLLEEHYKQQKGVIADTSSVYQVYGQPNPQIKAKGYDEKERLAESRKDRSAPYYKLKLVLDYWCSLWFWDVRDVRLLPSRTEWYNEIESILQIDSNELTLDGTEQNIKEQIRKKARAGNLFDDDERIKYVEALAQQHRFFHNEIEFIEVFKERGGFDVIVGNPPWLKLQFEEKGIMGESFPELEIRKISAPKIRKLQEEFLRVEIQKEAYFNEYIAVESAATFMNGHQNYPLLKGQQTNLYKCVLENGFSLMSMNGFMGLIHPIDIFNDSKGKPFRKVGNARLKYYFNFRNELMLFSEVSHTRFYSICVYEELKEKPNFKAINNLFHPSTIGSSLSHNGSGVVQGMKIKDENDNSFNWNTKPHKSRVINFTEKELRILSKTFGNNTNWQSAKLVSVHASEIISILQKIGNSNHTVLDFKNKVTVCWDETNDLNAGHIIRITKHPKLDSFEMVYSGPHFFVGNPLYKTPREICTQNSHYDIIDHTLIDEFTVARTNYVPANVQLGYETCIRAFIVGKDENGLQKTDNWLDYYKLGFRKMVDINTERSLASALFPPKTAHIHGVISIIFKEEKHLLEASALTSSLIYDFFVKTIGSANLSDSRIQSFPLGVPENYKSQLISRTLTLNCINNYYADLWERNWNDDFNQDSWSKADQRLKPFDSLTEEWKWEIPLRNWFERRQALVEIDVITAMALGLSLEELVLMYNVQFPVLQQNEDDTWYDTKGNIVFTVSKGLVGVGLDRGDWNAIAAMKAGETYEHTITKSELYQGKKITYYAPFAKCDRVEDYKTAWAHFEELFNDKKE</sequence>
<dbReference type="EC" id="2.1.1.72" evidence="1"/>
<evidence type="ECO:0000256" key="5">
    <source>
        <dbReference type="ARBA" id="ARBA00047942"/>
    </source>
</evidence>
<dbReference type="InterPro" id="IPR011639">
    <property type="entry name" value="MethylTrfase_TaqI-like_dom"/>
</dbReference>
<evidence type="ECO:0000313" key="8">
    <source>
        <dbReference type="Proteomes" id="UP000248987"/>
    </source>
</evidence>
<dbReference type="PANTHER" id="PTHR33841">
    <property type="entry name" value="DNA METHYLTRANSFERASE YEEA-RELATED"/>
    <property type="match status" value="1"/>
</dbReference>
<dbReference type="GO" id="GO:0003676">
    <property type="term" value="F:nucleic acid binding"/>
    <property type="evidence" value="ECO:0007669"/>
    <property type="project" value="InterPro"/>
</dbReference>
<evidence type="ECO:0000256" key="3">
    <source>
        <dbReference type="ARBA" id="ARBA00022679"/>
    </source>
</evidence>
<proteinExistence type="predicted"/>
<name>A0A1A7QZL5_9FLAO</name>
<comment type="caution">
    <text evidence="7">The sequence shown here is derived from an EMBL/GenBank/DDBJ whole genome shotgun (WGS) entry which is preliminary data.</text>
</comment>
<accession>A0A1A7QZL5</accession>
<dbReference type="PROSITE" id="PS00092">
    <property type="entry name" value="N6_MTASE"/>
    <property type="match status" value="1"/>
</dbReference>
<keyword evidence="2" id="KW-0489">Methyltransferase</keyword>
<dbReference type="SUPFAM" id="SSF53335">
    <property type="entry name" value="S-adenosyl-L-methionine-dependent methyltransferases"/>
    <property type="match status" value="1"/>
</dbReference>
<dbReference type="Pfam" id="PF07669">
    <property type="entry name" value="Eco57I"/>
    <property type="match status" value="1"/>
</dbReference>
<dbReference type="GO" id="GO:0009007">
    <property type="term" value="F:site-specific DNA-methyltransferase (adenine-specific) activity"/>
    <property type="evidence" value="ECO:0007669"/>
    <property type="project" value="UniProtKB-EC"/>
</dbReference>
<keyword evidence="4" id="KW-0949">S-adenosyl-L-methionine</keyword>
<dbReference type="OrthoDB" id="32195at2"/>
<dbReference type="InterPro" id="IPR002052">
    <property type="entry name" value="DNA_methylase_N6_adenine_CS"/>
</dbReference>
<dbReference type="REBASE" id="171086">
    <property type="entry name" value="Gal536ORF13935P"/>
</dbReference>
<dbReference type="RefSeq" id="WP_066436255.1">
    <property type="nucleotide sequence ID" value="NZ_LZRN01000032.1"/>
</dbReference>
<dbReference type="PANTHER" id="PTHR33841:SF1">
    <property type="entry name" value="DNA METHYLTRANSFERASE A"/>
    <property type="match status" value="1"/>
</dbReference>
<dbReference type="InterPro" id="IPR050953">
    <property type="entry name" value="N4_N6_ade-DNA_methylase"/>
</dbReference>
<dbReference type="GO" id="GO:0006304">
    <property type="term" value="P:DNA modification"/>
    <property type="evidence" value="ECO:0007669"/>
    <property type="project" value="InterPro"/>
</dbReference>
<feature type="domain" description="Type II methyltransferase M.TaqI-like" evidence="6">
    <location>
        <begin position="635"/>
        <end position="963"/>
    </location>
</feature>
<dbReference type="InterPro" id="IPR029063">
    <property type="entry name" value="SAM-dependent_MTases_sf"/>
</dbReference>
<gene>
    <name evidence="7" type="ORF">LX77_03609</name>
</gene>
<comment type="catalytic activity">
    <reaction evidence="5">
        <text>a 2'-deoxyadenosine in DNA + S-adenosyl-L-methionine = an N(6)-methyl-2'-deoxyadenosine in DNA + S-adenosyl-L-homocysteine + H(+)</text>
        <dbReference type="Rhea" id="RHEA:15197"/>
        <dbReference type="Rhea" id="RHEA-COMP:12418"/>
        <dbReference type="Rhea" id="RHEA-COMP:12419"/>
        <dbReference type="ChEBI" id="CHEBI:15378"/>
        <dbReference type="ChEBI" id="CHEBI:57856"/>
        <dbReference type="ChEBI" id="CHEBI:59789"/>
        <dbReference type="ChEBI" id="CHEBI:90615"/>
        <dbReference type="ChEBI" id="CHEBI:90616"/>
        <dbReference type="EC" id="2.1.1.72"/>
    </reaction>
</comment>
<evidence type="ECO:0000256" key="4">
    <source>
        <dbReference type="ARBA" id="ARBA00022691"/>
    </source>
</evidence>
<keyword evidence="8" id="KW-1185">Reference proteome</keyword>
<dbReference type="STRING" id="49280.A9996_13935"/>
<dbReference type="GO" id="GO:0032259">
    <property type="term" value="P:methylation"/>
    <property type="evidence" value="ECO:0007669"/>
    <property type="project" value="UniProtKB-KW"/>
</dbReference>
<dbReference type="EMBL" id="QLLQ01000023">
    <property type="protein sequence ID" value="RAJ19156.1"/>
    <property type="molecule type" value="Genomic_DNA"/>
</dbReference>
<evidence type="ECO:0000256" key="1">
    <source>
        <dbReference type="ARBA" id="ARBA00011900"/>
    </source>
</evidence>
<evidence type="ECO:0000256" key="2">
    <source>
        <dbReference type="ARBA" id="ARBA00022603"/>
    </source>
</evidence>
<evidence type="ECO:0000259" key="6">
    <source>
        <dbReference type="Pfam" id="PF07669"/>
    </source>
</evidence>
<protein>
    <recommendedName>
        <fullName evidence="1">site-specific DNA-methyltransferase (adenine-specific)</fullName>
        <ecNumber evidence="1">2.1.1.72</ecNumber>
    </recommendedName>
</protein>
<dbReference type="Proteomes" id="UP000248987">
    <property type="component" value="Unassembled WGS sequence"/>
</dbReference>
<keyword evidence="3" id="KW-0808">Transferase</keyword>
<organism evidence="7 8">
    <name type="scientific">Gelidibacter algens</name>
    <dbReference type="NCBI Taxonomy" id="49280"/>
    <lineage>
        <taxon>Bacteria</taxon>
        <taxon>Pseudomonadati</taxon>
        <taxon>Bacteroidota</taxon>
        <taxon>Flavobacteriia</taxon>
        <taxon>Flavobacteriales</taxon>
        <taxon>Flavobacteriaceae</taxon>
        <taxon>Gelidibacter</taxon>
    </lineage>
</organism>